<name>A0A3M8SWP1_9GAMM</name>
<dbReference type="Pfam" id="PF10604">
    <property type="entry name" value="Polyketide_cyc2"/>
    <property type="match status" value="1"/>
</dbReference>
<dbReference type="AlphaFoldDB" id="A0A3M8SWP1"/>
<dbReference type="OrthoDB" id="454038at2"/>
<dbReference type="InterPro" id="IPR019587">
    <property type="entry name" value="Polyketide_cyclase/dehydratase"/>
</dbReference>
<evidence type="ECO:0000313" key="2">
    <source>
        <dbReference type="Proteomes" id="UP000267049"/>
    </source>
</evidence>
<dbReference type="CDD" id="cd07821">
    <property type="entry name" value="PYR_PYL_RCAR_like"/>
    <property type="match status" value="1"/>
</dbReference>
<accession>A0A3M8SWP1</accession>
<gene>
    <name evidence="1" type="ORF">EER27_11420</name>
</gene>
<protein>
    <submittedName>
        <fullName evidence="1">SRPBCC family protein</fullName>
    </submittedName>
</protein>
<dbReference type="Gene3D" id="3.30.530.20">
    <property type="match status" value="1"/>
</dbReference>
<organism evidence="1 2">
    <name type="scientific">Montanilutibacter psychrotolerans</name>
    <dbReference type="NCBI Taxonomy" id="1327343"/>
    <lineage>
        <taxon>Bacteria</taxon>
        <taxon>Pseudomonadati</taxon>
        <taxon>Pseudomonadota</taxon>
        <taxon>Gammaproteobacteria</taxon>
        <taxon>Lysobacterales</taxon>
        <taxon>Lysobacteraceae</taxon>
        <taxon>Montanilutibacter</taxon>
    </lineage>
</organism>
<dbReference type="InterPro" id="IPR023393">
    <property type="entry name" value="START-like_dom_sf"/>
</dbReference>
<keyword evidence="2" id="KW-1185">Reference proteome</keyword>
<evidence type="ECO:0000313" key="1">
    <source>
        <dbReference type="EMBL" id="RNF83122.1"/>
    </source>
</evidence>
<dbReference type="Proteomes" id="UP000267049">
    <property type="component" value="Unassembled WGS sequence"/>
</dbReference>
<reference evidence="1 2" key="1">
    <citation type="submission" date="2018-11" db="EMBL/GenBank/DDBJ databases">
        <title>Lysobacter cryohumiis sp. nov., isolated from soil in the Tianshan Mountains, Xinjiang, China.</title>
        <authorList>
            <person name="Luo Y."/>
            <person name="Sheng H."/>
        </authorList>
    </citation>
    <scope>NUCLEOTIDE SEQUENCE [LARGE SCALE GENOMIC DNA]</scope>
    <source>
        <strain evidence="1 2">ZS60</strain>
    </source>
</reference>
<dbReference type="EMBL" id="RIBS01000005">
    <property type="protein sequence ID" value="RNF83122.1"/>
    <property type="molecule type" value="Genomic_DNA"/>
</dbReference>
<sequence>MEIRIDVARHVDATPSRVFALLLDPVAFPATFRGYGPIAAIERIVLDAPPALGSTRSIHNADGSVLRERITALEPPHRHAYRLDGFVAPFAWLVRAGHADWRIDTQPSGSLLRWSYRFELTSPLLWPLCWPLLRVCMKAAMTRCLDAIAVACQPDETGDRR</sequence>
<dbReference type="SUPFAM" id="SSF55961">
    <property type="entry name" value="Bet v1-like"/>
    <property type="match status" value="1"/>
</dbReference>
<proteinExistence type="predicted"/>
<dbReference type="RefSeq" id="WP_123088254.1">
    <property type="nucleotide sequence ID" value="NZ_RIBS01000005.1"/>
</dbReference>
<comment type="caution">
    <text evidence="1">The sequence shown here is derived from an EMBL/GenBank/DDBJ whole genome shotgun (WGS) entry which is preliminary data.</text>
</comment>